<keyword evidence="1" id="KW-0472">Membrane</keyword>
<sequence>YPRMAVFGKCRISYPRMRIPVFPSPYPCFLDYFIWFNVLVILLASCM</sequence>
<reference evidence="2" key="4">
    <citation type="submission" date="2019-03" db="UniProtKB">
        <authorList>
            <consortium name="EnsemblPlants"/>
        </authorList>
    </citation>
    <scope>IDENTIFICATION</scope>
</reference>
<reference evidence="3" key="2">
    <citation type="journal article" date="2017" name="Nat. Plants">
        <title>The Aegilops tauschii genome reveals multiple impacts of transposons.</title>
        <authorList>
            <person name="Zhao G."/>
            <person name="Zou C."/>
            <person name="Li K."/>
            <person name="Wang K."/>
            <person name="Li T."/>
            <person name="Gao L."/>
            <person name="Zhang X."/>
            <person name="Wang H."/>
            <person name="Yang Z."/>
            <person name="Liu X."/>
            <person name="Jiang W."/>
            <person name="Mao L."/>
            <person name="Kong X."/>
            <person name="Jiao Y."/>
            <person name="Jia J."/>
        </authorList>
    </citation>
    <scope>NUCLEOTIDE SEQUENCE [LARGE SCALE GENOMIC DNA]</scope>
    <source>
        <strain evidence="3">cv. AL8/78</strain>
    </source>
</reference>
<feature type="transmembrane region" description="Helical" evidence="1">
    <location>
        <begin position="24"/>
        <end position="44"/>
    </location>
</feature>
<proteinExistence type="predicted"/>
<keyword evidence="1" id="KW-1133">Transmembrane helix</keyword>
<dbReference type="EnsemblPlants" id="AET2Gv20670400.15">
    <property type="protein sequence ID" value="AET2Gv20670400.15"/>
    <property type="gene ID" value="AET2Gv20670400"/>
</dbReference>
<protein>
    <submittedName>
        <fullName evidence="2">Uncharacterized protein</fullName>
    </submittedName>
</protein>
<accession>A0A453BY55</accession>
<organism evidence="2 3">
    <name type="scientific">Aegilops tauschii subsp. strangulata</name>
    <name type="common">Goatgrass</name>
    <dbReference type="NCBI Taxonomy" id="200361"/>
    <lineage>
        <taxon>Eukaryota</taxon>
        <taxon>Viridiplantae</taxon>
        <taxon>Streptophyta</taxon>
        <taxon>Embryophyta</taxon>
        <taxon>Tracheophyta</taxon>
        <taxon>Spermatophyta</taxon>
        <taxon>Magnoliopsida</taxon>
        <taxon>Liliopsida</taxon>
        <taxon>Poales</taxon>
        <taxon>Poaceae</taxon>
        <taxon>BOP clade</taxon>
        <taxon>Pooideae</taxon>
        <taxon>Triticodae</taxon>
        <taxon>Triticeae</taxon>
        <taxon>Triticinae</taxon>
        <taxon>Aegilops</taxon>
    </lineage>
</organism>
<evidence type="ECO:0000313" key="2">
    <source>
        <dbReference type="EnsemblPlants" id="AET2Gv20670400.15"/>
    </source>
</evidence>
<reference evidence="2" key="5">
    <citation type="journal article" date="2021" name="G3 (Bethesda)">
        <title>Aegilops tauschii genome assembly Aet v5.0 features greater sequence contiguity and improved annotation.</title>
        <authorList>
            <person name="Wang L."/>
            <person name="Zhu T."/>
            <person name="Rodriguez J.C."/>
            <person name="Deal K.R."/>
            <person name="Dubcovsky J."/>
            <person name="McGuire P.E."/>
            <person name="Lux T."/>
            <person name="Spannagl M."/>
            <person name="Mayer K.F.X."/>
            <person name="Baldrich P."/>
            <person name="Meyers B.C."/>
            <person name="Huo N."/>
            <person name="Gu Y.Q."/>
            <person name="Zhou H."/>
            <person name="Devos K.M."/>
            <person name="Bennetzen J.L."/>
            <person name="Unver T."/>
            <person name="Budak H."/>
            <person name="Gulick P.J."/>
            <person name="Galiba G."/>
            <person name="Kalapos B."/>
            <person name="Nelson D.R."/>
            <person name="Li P."/>
            <person name="You F.M."/>
            <person name="Luo M.C."/>
            <person name="Dvorak J."/>
        </authorList>
    </citation>
    <scope>NUCLEOTIDE SEQUENCE [LARGE SCALE GENOMIC DNA]</scope>
    <source>
        <strain evidence="2">cv. AL8/78</strain>
    </source>
</reference>
<dbReference type="AlphaFoldDB" id="A0A453BY55"/>
<dbReference type="Gramene" id="AET2Gv20670400.15">
    <property type="protein sequence ID" value="AET2Gv20670400.15"/>
    <property type="gene ID" value="AET2Gv20670400"/>
</dbReference>
<keyword evidence="3" id="KW-1185">Reference proteome</keyword>
<name>A0A453BY55_AEGTS</name>
<evidence type="ECO:0000313" key="3">
    <source>
        <dbReference type="Proteomes" id="UP000015105"/>
    </source>
</evidence>
<reference evidence="3" key="1">
    <citation type="journal article" date="2014" name="Science">
        <title>Ancient hybridizations among the ancestral genomes of bread wheat.</title>
        <authorList>
            <consortium name="International Wheat Genome Sequencing Consortium,"/>
            <person name="Marcussen T."/>
            <person name="Sandve S.R."/>
            <person name="Heier L."/>
            <person name="Spannagl M."/>
            <person name="Pfeifer M."/>
            <person name="Jakobsen K.S."/>
            <person name="Wulff B.B."/>
            <person name="Steuernagel B."/>
            <person name="Mayer K.F."/>
            <person name="Olsen O.A."/>
        </authorList>
    </citation>
    <scope>NUCLEOTIDE SEQUENCE [LARGE SCALE GENOMIC DNA]</scope>
    <source>
        <strain evidence="3">cv. AL8/78</strain>
    </source>
</reference>
<dbReference type="Proteomes" id="UP000015105">
    <property type="component" value="Chromosome 2D"/>
</dbReference>
<reference evidence="2" key="3">
    <citation type="journal article" date="2017" name="Nature">
        <title>Genome sequence of the progenitor of the wheat D genome Aegilops tauschii.</title>
        <authorList>
            <person name="Luo M.C."/>
            <person name="Gu Y.Q."/>
            <person name="Puiu D."/>
            <person name="Wang H."/>
            <person name="Twardziok S.O."/>
            <person name="Deal K.R."/>
            <person name="Huo N."/>
            <person name="Zhu T."/>
            <person name="Wang L."/>
            <person name="Wang Y."/>
            <person name="McGuire P.E."/>
            <person name="Liu S."/>
            <person name="Long H."/>
            <person name="Ramasamy R.K."/>
            <person name="Rodriguez J.C."/>
            <person name="Van S.L."/>
            <person name="Yuan L."/>
            <person name="Wang Z."/>
            <person name="Xia Z."/>
            <person name="Xiao L."/>
            <person name="Anderson O.D."/>
            <person name="Ouyang S."/>
            <person name="Liang Y."/>
            <person name="Zimin A.V."/>
            <person name="Pertea G."/>
            <person name="Qi P."/>
            <person name="Bennetzen J.L."/>
            <person name="Dai X."/>
            <person name="Dawson M.W."/>
            <person name="Muller H.G."/>
            <person name="Kugler K."/>
            <person name="Rivarola-Duarte L."/>
            <person name="Spannagl M."/>
            <person name="Mayer K.F.X."/>
            <person name="Lu F.H."/>
            <person name="Bevan M.W."/>
            <person name="Leroy P."/>
            <person name="Li P."/>
            <person name="You F.M."/>
            <person name="Sun Q."/>
            <person name="Liu Z."/>
            <person name="Lyons E."/>
            <person name="Wicker T."/>
            <person name="Salzberg S.L."/>
            <person name="Devos K.M."/>
            <person name="Dvorak J."/>
        </authorList>
    </citation>
    <scope>NUCLEOTIDE SEQUENCE [LARGE SCALE GENOMIC DNA]</scope>
    <source>
        <strain evidence="2">cv. AL8/78</strain>
    </source>
</reference>
<evidence type="ECO:0000256" key="1">
    <source>
        <dbReference type="SAM" id="Phobius"/>
    </source>
</evidence>
<keyword evidence="1" id="KW-0812">Transmembrane</keyword>